<accession>A0A7R9B469</accession>
<sequence length="80" mass="8909">MRVLRIPRSPIAGLQEETATPRLPWETVISALSCVVLQGDGNIRYYEVADQAPWLHYLNQFLSGSPQQLSVNAKEAMGLL</sequence>
<evidence type="ECO:0000313" key="1">
    <source>
        <dbReference type="EMBL" id="CAD7265849.1"/>
    </source>
</evidence>
<reference evidence="1" key="1">
    <citation type="submission" date="2020-11" db="EMBL/GenBank/DDBJ databases">
        <authorList>
            <person name="Tran Van P."/>
        </authorList>
    </citation>
    <scope>NUCLEOTIDE SEQUENCE</scope>
</reference>
<name>A0A7R9B469_TIMSH</name>
<dbReference type="AlphaFoldDB" id="A0A7R9B469"/>
<proteinExistence type="predicted"/>
<organism evidence="1">
    <name type="scientific">Timema shepardi</name>
    <name type="common">Walking stick</name>
    <dbReference type="NCBI Taxonomy" id="629360"/>
    <lineage>
        <taxon>Eukaryota</taxon>
        <taxon>Metazoa</taxon>
        <taxon>Ecdysozoa</taxon>
        <taxon>Arthropoda</taxon>
        <taxon>Hexapoda</taxon>
        <taxon>Insecta</taxon>
        <taxon>Pterygota</taxon>
        <taxon>Neoptera</taxon>
        <taxon>Polyneoptera</taxon>
        <taxon>Phasmatodea</taxon>
        <taxon>Timematodea</taxon>
        <taxon>Timematoidea</taxon>
        <taxon>Timematidae</taxon>
        <taxon>Timema</taxon>
    </lineage>
</organism>
<gene>
    <name evidence="1" type="ORF">TSIB3V08_LOCUS9879</name>
</gene>
<protein>
    <submittedName>
        <fullName evidence="1">Uncharacterized protein</fullName>
    </submittedName>
</protein>
<dbReference type="EMBL" id="OC006036">
    <property type="protein sequence ID" value="CAD7265849.1"/>
    <property type="molecule type" value="Genomic_DNA"/>
</dbReference>